<dbReference type="RefSeq" id="WP_344794961.1">
    <property type="nucleotide sequence ID" value="NZ_BAABBN010000004.1"/>
</dbReference>
<dbReference type="Proteomes" id="UP001501565">
    <property type="component" value="Unassembled WGS sequence"/>
</dbReference>
<reference evidence="4" key="1">
    <citation type="journal article" date="2019" name="Int. J. Syst. Evol. Microbiol.">
        <title>The Global Catalogue of Microorganisms (GCM) 10K type strain sequencing project: providing services to taxonomists for standard genome sequencing and annotation.</title>
        <authorList>
            <consortium name="The Broad Institute Genomics Platform"/>
            <consortium name="The Broad Institute Genome Sequencing Center for Infectious Disease"/>
            <person name="Wu L."/>
            <person name="Ma J."/>
        </authorList>
    </citation>
    <scope>NUCLEOTIDE SEQUENCE [LARGE SCALE GENOMIC DNA]</scope>
    <source>
        <strain evidence="4">JCM 17551</strain>
    </source>
</reference>
<dbReference type="SUPFAM" id="SSF55785">
    <property type="entry name" value="PYP-like sensor domain (PAS domain)"/>
    <property type="match status" value="1"/>
</dbReference>
<feature type="domain" description="PAS" evidence="1">
    <location>
        <begin position="5"/>
        <end position="50"/>
    </location>
</feature>
<comment type="caution">
    <text evidence="3">The sequence shown here is derived from an EMBL/GenBank/DDBJ whole genome shotgun (WGS) entry which is preliminary data.</text>
</comment>
<dbReference type="SMART" id="SM00091">
    <property type="entry name" value="PAS"/>
    <property type="match status" value="1"/>
</dbReference>
<dbReference type="SUPFAM" id="SSF55073">
    <property type="entry name" value="Nucleotide cyclase"/>
    <property type="match status" value="1"/>
</dbReference>
<evidence type="ECO:0000259" key="2">
    <source>
        <dbReference type="PROSITE" id="PS50887"/>
    </source>
</evidence>
<dbReference type="Gene3D" id="3.30.450.20">
    <property type="entry name" value="PAS domain"/>
    <property type="match status" value="1"/>
</dbReference>
<name>A0ABP7M0W5_9GAMM</name>
<dbReference type="PROSITE" id="PS50887">
    <property type="entry name" value="GGDEF"/>
    <property type="match status" value="1"/>
</dbReference>
<keyword evidence="4" id="KW-1185">Reference proteome</keyword>
<gene>
    <name evidence="3" type="ORF">GCM10022277_04050</name>
</gene>
<evidence type="ECO:0000313" key="3">
    <source>
        <dbReference type="EMBL" id="GAA3912503.1"/>
    </source>
</evidence>
<dbReference type="InterPro" id="IPR052155">
    <property type="entry name" value="Biofilm_reg_signaling"/>
</dbReference>
<dbReference type="InterPro" id="IPR000014">
    <property type="entry name" value="PAS"/>
</dbReference>
<dbReference type="InterPro" id="IPR029787">
    <property type="entry name" value="Nucleotide_cyclase"/>
</dbReference>
<accession>A0ABP7M0W5</accession>
<dbReference type="NCBIfam" id="TIGR00229">
    <property type="entry name" value="sensory_box"/>
    <property type="match status" value="1"/>
</dbReference>
<dbReference type="InterPro" id="IPR043128">
    <property type="entry name" value="Rev_trsase/Diguanyl_cyclase"/>
</dbReference>
<organism evidence="3 4">
    <name type="scientific">Litoribacillus peritrichatus</name>
    <dbReference type="NCBI Taxonomy" id="718191"/>
    <lineage>
        <taxon>Bacteria</taxon>
        <taxon>Pseudomonadati</taxon>
        <taxon>Pseudomonadota</taxon>
        <taxon>Gammaproteobacteria</taxon>
        <taxon>Oceanospirillales</taxon>
        <taxon>Oceanospirillaceae</taxon>
        <taxon>Litoribacillus</taxon>
    </lineage>
</organism>
<dbReference type="Pfam" id="PF12860">
    <property type="entry name" value="PAS_7"/>
    <property type="match status" value="1"/>
</dbReference>
<protein>
    <submittedName>
        <fullName evidence="3">GGDEF domain-containing protein</fullName>
    </submittedName>
</protein>
<sequence>MNSNIIKLLTAALDLTENGIMILDKHDVVVYCNQMASELFGYQSHEIGGKEYQSLIRHAYTTQSGLSIQSDDIDEWLTEAMLHRRSEVYRSFEVDSLDGRWFLIVEQLLEDDHLCVFFYDQTDSREAHEELIHSQTLLNEASSRDLMTGLLNHRTFADRAKSEISRGYRANEPTALLLMDLCKLKDINDKFGHQAGDYCLIQVANELKELYRDYDLIGRLDGDEFSILLSGANQKQTETIAQRTKDLFNNLDLEFEGRVFKASVTIGAHVLGRSQLPFDQMYHNTEEALLEAKAEGNGSIVITH</sequence>
<evidence type="ECO:0000313" key="4">
    <source>
        <dbReference type="Proteomes" id="UP001501565"/>
    </source>
</evidence>
<dbReference type="InterPro" id="IPR000160">
    <property type="entry name" value="GGDEF_dom"/>
</dbReference>
<proteinExistence type="predicted"/>
<feature type="domain" description="GGDEF" evidence="2">
    <location>
        <begin position="172"/>
        <end position="304"/>
    </location>
</feature>
<dbReference type="Gene3D" id="3.30.70.270">
    <property type="match status" value="1"/>
</dbReference>
<dbReference type="EMBL" id="BAABBN010000004">
    <property type="protein sequence ID" value="GAA3912503.1"/>
    <property type="molecule type" value="Genomic_DNA"/>
</dbReference>
<dbReference type="PANTHER" id="PTHR44757">
    <property type="entry name" value="DIGUANYLATE CYCLASE DGCP"/>
    <property type="match status" value="1"/>
</dbReference>
<dbReference type="InterPro" id="IPR035965">
    <property type="entry name" value="PAS-like_dom_sf"/>
</dbReference>
<dbReference type="PANTHER" id="PTHR44757:SF2">
    <property type="entry name" value="BIOFILM ARCHITECTURE MAINTENANCE PROTEIN MBAA"/>
    <property type="match status" value="1"/>
</dbReference>
<evidence type="ECO:0000259" key="1">
    <source>
        <dbReference type="PROSITE" id="PS50112"/>
    </source>
</evidence>
<dbReference type="Pfam" id="PF00990">
    <property type="entry name" value="GGDEF"/>
    <property type="match status" value="1"/>
</dbReference>
<dbReference type="SMART" id="SM00267">
    <property type="entry name" value="GGDEF"/>
    <property type="match status" value="1"/>
</dbReference>
<dbReference type="NCBIfam" id="TIGR00254">
    <property type="entry name" value="GGDEF"/>
    <property type="match status" value="1"/>
</dbReference>
<dbReference type="CDD" id="cd01949">
    <property type="entry name" value="GGDEF"/>
    <property type="match status" value="1"/>
</dbReference>
<dbReference type="CDD" id="cd00130">
    <property type="entry name" value="PAS"/>
    <property type="match status" value="1"/>
</dbReference>
<dbReference type="PROSITE" id="PS50112">
    <property type="entry name" value="PAS"/>
    <property type="match status" value="1"/>
</dbReference>